<dbReference type="GO" id="GO:0009103">
    <property type="term" value="P:lipopolysaccharide biosynthetic process"/>
    <property type="evidence" value="ECO:0007669"/>
    <property type="project" value="UniProtKB-KW"/>
</dbReference>
<reference evidence="13 14" key="1">
    <citation type="submission" date="2020-04" db="EMBL/GenBank/DDBJ databases">
        <authorList>
            <person name="De Canck E."/>
        </authorList>
    </citation>
    <scope>NUCLEOTIDE SEQUENCE [LARGE SCALE GENOMIC DNA]</scope>
    <source>
        <strain evidence="13 14">LMG 28138</strain>
    </source>
</reference>
<evidence type="ECO:0000256" key="4">
    <source>
        <dbReference type="ARBA" id="ARBA00022519"/>
    </source>
</evidence>
<dbReference type="Gene3D" id="1.10.3730.20">
    <property type="match status" value="1"/>
</dbReference>
<evidence type="ECO:0000256" key="5">
    <source>
        <dbReference type="ARBA" id="ARBA00022556"/>
    </source>
</evidence>
<evidence type="ECO:0000256" key="3">
    <source>
        <dbReference type="ARBA" id="ARBA00022516"/>
    </source>
</evidence>
<keyword evidence="7" id="KW-0448">Lipopolysaccharide biosynthesis</keyword>
<keyword evidence="10 11" id="KW-0472">Membrane</keyword>
<evidence type="ECO:0000256" key="2">
    <source>
        <dbReference type="ARBA" id="ARBA00022475"/>
    </source>
</evidence>
<protein>
    <submittedName>
        <fullName evidence="13">4-amino-4-deoxy-L-arabinose-phosphoundecaprenol flippase subunit ArnE</fullName>
    </submittedName>
</protein>
<evidence type="ECO:0000256" key="7">
    <source>
        <dbReference type="ARBA" id="ARBA00022985"/>
    </source>
</evidence>
<dbReference type="PANTHER" id="PTHR30561">
    <property type="entry name" value="SMR FAMILY PROTON-DEPENDENT DRUG EFFLUX TRANSPORTER SUGE"/>
    <property type="match status" value="1"/>
</dbReference>
<gene>
    <name evidence="13" type="primary">arnE</name>
    <name evidence="13" type="ORF">LMG28138_05446</name>
</gene>
<dbReference type="GO" id="GO:0009245">
    <property type="term" value="P:lipid A biosynthetic process"/>
    <property type="evidence" value="ECO:0007669"/>
    <property type="project" value="UniProtKB-KW"/>
</dbReference>
<keyword evidence="5" id="KW-0441">Lipid A biosynthesis</keyword>
<keyword evidence="9" id="KW-0443">Lipid metabolism</keyword>
<accession>A0A6S7BMG6</accession>
<dbReference type="Proteomes" id="UP000494115">
    <property type="component" value="Unassembled WGS sequence"/>
</dbReference>
<dbReference type="InterPro" id="IPR000620">
    <property type="entry name" value="EamA_dom"/>
</dbReference>
<evidence type="ECO:0000256" key="10">
    <source>
        <dbReference type="ARBA" id="ARBA00023136"/>
    </source>
</evidence>
<dbReference type="SUPFAM" id="SSF103481">
    <property type="entry name" value="Multidrug resistance efflux transporter EmrE"/>
    <property type="match status" value="1"/>
</dbReference>
<organism evidence="13 14">
    <name type="scientific">Pararobbsia alpina</name>
    <dbReference type="NCBI Taxonomy" id="621374"/>
    <lineage>
        <taxon>Bacteria</taxon>
        <taxon>Pseudomonadati</taxon>
        <taxon>Pseudomonadota</taxon>
        <taxon>Betaproteobacteria</taxon>
        <taxon>Burkholderiales</taxon>
        <taxon>Burkholderiaceae</taxon>
        <taxon>Pararobbsia</taxon>
    </lineage>
</organism>
<keyword evidence="3" id="KW-0444">Lipid biosynthesis</keyword>
<keyword evidence="2" id="KW-1003">Cell membrane</keyword>
<dbReference type="Pfam" id="PF00892">
    <property type="entry name" value="EamA"/>
    <property type="match status" value="1"/>
</dbReference>
<feature type="transmembrane region" description="Helical" evidence="11">
    <location>
        <begin position="42"/>
        <end position="64"/>
    </location>
</feature>
<dbReference type="GO" id="GO:0022857">
    <property type="term" value="F:transmembrane transporter activity"/>
    <property type="evidence" value="ECO:0007669"/>
    <property type="project" value="InterPro"/>
</dbReference>
<proteinExistence type="predicted"/>
<dbReference type="EMBL" id="CADIKM010000060">
    <property type="protein sequence ID" value="CAB3804026.1"/>
    <property type="molecule type" value="Genomic_DNA"/>
</dbReference>
<feature type="domain" description="EamA" evidence="12">
    <location>
        <begin position="13"/>
        <end position="114"/>
    </location>
</feature>
<evidence type="ECO:0000256" key="11">
    <source>
        <dbReference type="SAM" id="Phobius"/>
    </source>
</evidence>
<dbReference type="GO" id="GO:0005886">
    <property type="term" value="C:plasma membrane"/>
    <property type="evidence" value="ECO:0007669"/>
    <property type="project" value="UniProtKB-SubCell"/>
</dbReference>
<sequence length="115" mass="12465">MKPAIVTSLLICVLGISAGQILFKQAALFGSTKHGLIEAWVLSPWIWIAGAVYFVATVLWIYVLRFAPLSVAYPFMALAFVLVPIASRLVFGDHLRPMQMFGALVIMGGVALTSL</sequence>
<name>A0A6S7BMG6_9BURK</name>
<comment type="subcellular location">
    <subcellularLocation>
        <location evidence="1">Cell membrane</location>
        <topology evidence="1">Multi-pass membrane protein</topology>
    </subcellularLocation>
</comment>
<dbReference type="RefSeq" id="WP_175108011.1">
    <property type="nucleotide sequence ID" value="NZ_CADIKM010000060.1"/>
</dbReference>
<keyword evidence="4" id="KW-0997">Cell inner membrane</keyword>
<feature type="transmembrane region" description="Helical" evidence="11">
    <location>
        <begin position="71"/>
        <end position="91"/>
    </location>
</feature>
<dbReference type="InterPro" id="IPR000390">
    <property type="entry name" value="Small_drug/metabolite_transptr"/>
</dbReference>
<evidence type="ECO:0000313" key="14">
    <source>
        <dbReference type="Proteomes" id="UP000494115"/>
    </source>
</evidence>
<dbReference type="AlphaFoldDB" id="A0A6S7BMG6"/>
<evidence type="ECO:0000256" key="8">
    <source>
        <dbReference type="ARBA" id="ARBA00022989"/>
    </source>
</evidence>
<dbReference type="PANTHER" id="PTHR30561:SF9">
    <property type="entry name" value="4-AMINO-4-DEOXY-L-ARABINOSE-PHOSPHOUNDECAPRENOL FLIPPASE SUBUNIT ARNF-RELATED"/>
    <property type="match status" value="1"/>
</dbReference>
<keyword evidence="14" id="KW-1185">Reference proteome</keyword>
<evidence type="ECO:0000256" key="9">
    <source>
        <dbReference type="ARBA" id="ARBA00023098"/>
    </source>
</evidence>
<evidence type="ECO:0000259" key="12">
    <source>
        <dbReference type="Pfam" id="PF00892"/>
    </source>
</evidence>
<evidence type="ECO:0000256" key="6">
    <source>
        <dbReference type="ARBA" id="ARBA00022692"/>
    </source>
</evidence>
<evidence type="ECO:0000313" key="13">
    <source>
        <dbReference type="EMBL" id="CAB3804026.1"/>
    </source>
</evidence>
<evidence type="ECO:0000256" key="1">
    <source>
        <dbReference type="ARBA" id="ARBA00004651"/>
    </source>
</evidence>
<dbReference type="InterPro" id="IPR037185">
    <property type="entry name" value="EmrE-like"/>
</dbReference>
<keyword evidence="6 11" id="KW-0812">Transmembrane</keyword>
<keyword evidence="8 11" id="KW-1133">Transmembrane helix</keyword>